<protein>
    <recommendedName>
        <fullName evidence="10">Type II secretion system protein K</fullName>
    </recommendedName>
</protein>
<dbReference type="NCBIfam" id="NF037980">
    <property type="entry name" value="T2SS_GspK"/>
    <property type="match status" value="1"/>
</dbReference>
<feature type="domain" description="T2SS protein K first SAM-like" evidence="13">
    <location>
        <begin position="99"/>
        <end position="192"/>
    </location>
</feature>
<evidence type="ECO:0000256" key="1">
    <source>
        <dbReference type="ARBA" id="ARBA00004533"/>
    </source>
</evidence>
<dbReference type="SUPFAM" id="SSF54523">
    <property type="entry name" value="Pili subunits"/>
    <property type="match status" value="1"/>
</dbReference>
<dbReference type="AlphaFoldDB" id="A0A239HF58"/>
<keyword evidence="3 10" id="KW-0813">Transport</keyword>
<comment type="similarity">
    <text evidence="2 10">Belongs to the GSP K family.</text>
</comment>
<evidence type="ECO:0000259" key="13">
    <source>
        <dbReference type="Pfam" id="PF21687"/>
    </source>
</evidence>
<dbReference type="GO" id="GO:0005886">
    <property type="term" value="C:plasma membrane"/>
    <property type="evidence" value="ECO:0007669"/>
    <property type="project" value="UniProtKB-SubCell"/>
</dbReference>
<dbReference type="RefSeq" id="WP_089278850.1">
    <property type="nucleotide sequence ID" value="NZ_FZON01000033.1"/>
</dbReference>
<keyword evidence="7" id="KW-0653">Protein transport</keyword>
<sequence>MRAQRGFILVNALVLVGALAAAAAVLLIRAEMSIQRQAAWQGAAQIDAYLDAFEALAIAALEADPAGGPDTATEGWAQPIVAAELDRGAVSGTIEDLQGRFNVNWLAIPDDLAAQEGFARLLAGVGLPQELGAHVAGFLSPGGPLNVEAYSGLDPAIRPRGGPLLDTRQLLGIPDLSRAQFDRLEPLIAALPSDTRLNVNTAPTQVLAVWLPGVTVERAQGLVARRSRAPFVSVQDFLLELSPAVAAEVDDTRISIGSEWFLARASARLDGRVASRRVVLSRHPLPVGVLVDYRLPDG</sequence>
<dbReference type="InterPro" id="IPR049031">
    <property type="entry name" value="T2SSK_SAM-like_1st"/>
</dbReference>
<keyword evidence="6 11" id="KW-0812">Transmembrane</keyword>
<keyword evidence="9 10" id="KW-0472">Membrane</keyword>
<reference evidence="14 15" key="1">
    <citation type="submission" date="2017-06" db="EMBL/GenBank/DDBJ databases">
        <authorList>
            <person name="Kim H.J."/>
            <person name="Triplett B.A."/>
        </authorList>
    </citation>
    <scope>NUCLEOTIDE SEQUENCE [LARGE SCALE GENOMIC DNA]</scope>
    <source>
        <strain evidence="14 15">DSM 11445</strain>
    </source>
</reference>
<dbReference type="Pfam" id="PF21687">
    <property type="entry name" value="T2SSK_1st"/>
    <property type="match status" value="1"/>
</dbReference>
<dbReference type="InterPro" id="IPR038072">
    <property type="entry name" value="GspK_central_sf"/>
</dbReference>
<evidence type="ECO:0000256" key="2">
    <source>
        <dbReference type="ARBA" id="ARBA00007246"/>
    </source>
</evidence>
<evidence type="ECO:0000256" key="7">
    <source>
        <dbReference type="ARBA" id="ARBA00022927"/>
    </source>
</evidence>
<dbReference type="PANTHER" id="PTHR38831">
    <property type="entry name" value="TYPE II SECRETION SYSTEM PROTEIN K"/>
    <property type="match status" value="1"/>
</dbReference>
<evidence type="ECO:0000256" key="4">
    <source>
        <dbReference type="ARBA" id="ARBA00022475"/>
    </source>
</evidence>
<dbReference type="PANTHER" id="PTHR38831:SF1">
    <property type="entry name" value="TYPE II SECRETION SYSTEM PROTEIN K-RELATED"/>
    <property type="match status" value="1"/>
</dbReference>
<feature type="domain" description="T2SS protein K second SAM-like" evidence="12">
    <location>
        <begin position="197"/>
        <end position="244"/>
    </location>
</feature>
<evidence type="ECO:0000259" key="12">
    <source>
        <dbReference type="Pfam" id="PF03934"/>
    </source>
</evidence>
<dbReference type="InterPro" id="IPR049179">
    <property type="entry name" value="T2SSK_SAM-like_2nd"/>
</dbReference>
<evidence type="ECO:0000256" key="9">
    <source>
        <dbReference type="ARBA" id="ARBA00023136"/>
    </source>
</evidence>
<proteinExistence type="inferred from homology"/>
<evidence type="ECO:0000313" key="15">
    <source>
        <dbReference type="Proteomes" id="UP000198440"/>
    </source>
</evidence>
<evidence type="ECO:0000256" key="3">
    <source>
        <dbReference type="ARBA" id="ARBA00022448"/>
    </source>
</evidence>
<dbReference type="Gene3D" id="1.10.40.60">
    <property type="entry name" value="EpsJ-like"/>
    <property type="match status" value="2"/>
</dbReference>
<gene>
    <name evidence="14" type="ORF">SAMN04488078_103313</name>
</gene>
<keyword evidence="8 11" id="KW-1133">Transmembrane helix</keyword>
<evidence type="ECO:0000256" key="10">
    <source>
        <dbReference type="PIRNR" id="PIRNR002786"/>
    </source>
</evidence>
<dbReference type="Gene3D" id="3.30.1300.30">
    <property type="entry name" value="GSPII I/J protein-like"/>
    <property type="match status" value="1"/>
</dbReference>
<evidence type="ECO:0000256" key="5">
    <source>
        <dbReference type="ARBA" id="ARBA00022519"/>
    </source>
</evidence>
<organism evidence="14 15">
    <name type="scientific">Antarctobacter heliothermus</name>
    <dbReference type="NCBI Taxonomy" id="74033"/>
    <lineage>
        <taxon>Bacteria</taxon>
        <taxon>Pseudomonadati</taxon>
        <taxon>Pseudomonadota</taxon>
        <taxon>Alphaproteobacteria</taxon>
        <taxon>Rhodobacterales</taxon>
        <taxon>Roseobacteraceae</taxon>
        <taxon>Antarctobacter</taxon>
    </lineage>
</organism>
<dbReference type="Pfam" id="PF03934">
    <property type="entry name" value="T2SSK"/>
    <property type="match status" value="1"/>
</dbReference>
<dbReference type="Proteomes" id="UP000198440">
    <property type="component" value="Unassembled WGS sequence"/>
</dbReference>
<dbReference type="GO" id="GO:0009306">
    <property type="term" value="P:protein secretion"/>
    <property type="evidence" value="ECO:0007669"/>
    <property type="project" value="InterPro"/>
</dbReference>
<evidence type="ECO:0000313" key="14">
    <source>
        <dbReference type="EMBL" id="SNS79463.1"/>
    </source>
</evidence>
<name>A0A239HF58_9RHOB</name>
<dbReference type="EMBL" id="FZON01000033">
    <property type="protein sequence ID" value="SNS79463.1"/>
    <property type="molecule type" value="Genomic_DNA"/>
</dbReference>
<keyword evidence="5 10" id="KW-0997">Cell inner membrane</keyword>
<dbReference type="InterPro" id="IPR045584">
    <property type="entry name" value="Pilin-like"/>
</dbReference>
<dbReference type="SUPFAM" id="SSF158544">
    <property type="entry name" value="GspK insert domain-like"/>
    <property type="match status" value="1"/>
</dbReference>
<evidence type="ECO:0000256" key="6">
    <source>
        <dbReference type="ARBA" id="ARBA00022692"/>
    </source>
</evidence>
<evidence type="ECO:0000256" key="8">
    <source>
        <dbReference type="ARBA" id="ARBA00022989"/>
    </source>
</evidence>
<evidence type="ECO:0000256" key="11">
    <source>
        <dbReference type="SAM" id="Phobius"/>
    </source>
</evidence>
<feature type="transmembrane region" description="Helical" evidence="11">
    <location>
        <begin position="6"/>
        <end position="28"/>
    </location>
</feature>
<dbReference type="PIRSF" id="PIRSF002786">
    <property type="entry name" value="XcpX"/>
    <property type="match status" value="1"/>
</dbReference>
<dbReference type="InterPro" id="IPR005628">
    <property type="entry name" value="GspK"/>
</dbReference>
<keyword evidence="4 10" id="KW-1003">Cell membrane</keyword>
<dbReference type="OrthoDB" id="7860673at2"/>
<accession>A0A239HF58</accession>
<comment type="subcellular location">
    <subcellularLocation>
        <location evidence="1 10">Cell inner membrane</location>
    </subcellularLocation>
</comment>